<dbReference type="InterPro" id="IPR028994">
    <property type="entry name" value="Integrin_alpha_N"/>
</dbReference>
<sequence>MRYRSLIFLLSVSSFIIFSSCNSDEKSEEEKASKENKNTLYTLLTPEETGVDFFNEIKNRPDFNIFKYRNFYNGGGVAIGDVNNDGLPDIYMTANMKPNKLYLNKGNFKFEDISKSAGVEGNKPWSTGVNMVDINNDGLLDIYVSNAGNMEGDNHNNDLYINNGDLTFTEKAQEFNLANTGFSTHASFFDYDKDGDLDAYILNNSNIPVSSLGYAEQREVRAQDWEGVPKIFRGVGDMLLRNDNGKFVDVSEEANIYGSLIGFGLGVMVSDFNNDLYPDIYVSNDFYERDYLYINNQDGTFTEDIENWTSHLCLSAMGIDMADINNDGYADIFITDMLPDSEERTKSVMEFEGYNVFKLKQSKDFFQQYIHNTLQLNNGNNSFSEIAHFSGVESTDWSWAGLIFDMDNDGNRDIFVTNGINHDLTDLDFVEFFANEIIQKQALTGKKEAVDSIISKMPVTPLPNYAFRNKGDLKFSNAAEEWGLGTPSLSNGCAYGDLDNDGDLDLVVNNVNMNSFVYRNNSDKLKDRNYLRIQLMGAEQNKFGIGSIVRLYYGNSVVLQEQNPSRGFQSSMDYTMNIGLGKVNKIDSLRIIWPDSATQLFKEVAVNQTLVLDQKEAKEKFKPQPVKKPEPLLTELSNDKFETHKENSYTDFDYEGMIYKKLSQEGPALAVADVNGDGSEDVFVGGAKEQPGVIYFNKGDGNLVKSRQDALDTDFLFEDTAAAFLDADGDGDQDLMVGSGGNEIGEEQNYRPRLYLNDGQGNFTPSTKIIPAVNQNVAVISPQDFDLDGDMDVFVGSRSVSVNYGLDPEHLFLENKGNGEFVNSTERIAYDVKYAGMITDAIWQDIDGDGKMDLITVSDWGAPKIFKNSGRRLANYKTNLSKYEGWWNVVEAADLDNDGDQDLIIGNKGSNIPYETSFKDPMKMWVNDFDNNGTIEQIVTKQKNGKDYPLHMKKEMTSQLVSLKKENLKASEYAVKSIDELLPKDKLKNAIMKQAVISETIIAVNEGNGNFTIKELPGRVQFSCVCGISCMDINNDGNLDLVMGGNNFEFKPQFSRLDASFGNVLLGDGNMNFEWQDYMKSGFNIKSEVKYLRKFKDRKGNTFIIAAINNEKPRIFEVSNL</sequence>
<dbReference type="PANTHER" id="PTHR16026">
    <property type="entry name" value="CARTILAGE ACIDIC PROTEIN 1"/>
    <property type="match status" value="1"/>
</dbReference>
<evidence type="ECO:0000313" key="4">
    <source>
        <dbReference type="Proteomes" id="UP001139344"/>
    </source>
</evidence>
<dbReference type="PROSITE" id="PS51257">
    <property type="entry name" value="PROKAR_LIPOPROTEIN"/>
    <property type="match status" value="1"/>
</dbReference>
<keyword evidence="1" id="KW-0732">Signal</keyword>
<reference evidence="3" key="1">
    <citation type="submission" date="2021-12" db="EMBL/GenBank/DDBJ databases">
        <title>Description of Gramella crocea sp. nov., a new bacterium isolated from activated sludge.</title>
        <authorList>
            <person name="Zhang X."/>
        </authorList>
    </citation>
    <scope>NUCLEOTIDE SEQUENCE</scope>
    <source>
        <strain evidence="3">YB25</strain>
    </source>
</reference>
<dbReference type="AlphaFoldDB" id="A0A9X1V0M2"/>
<evidence type="ECO:0000313" key="3">
    <source>
        <dbReference type="EMBL" id="MCG9972688.1"/>
    </source>
</evidence>
<protein>
    <submittedName>
        <fullName evidence="3">VCBS repeat-containing protein</fullName>
    </submittedName>
</protein>
<gene>
    <name evidence="3" type="ORF">LU635_13650</name>
</gene>
<dbReference type="InterPro" id="IPR011519">
    <property type="entry name" value="UnbV_ASPIC"/>
</dbReference>
<dbReference type="RefSeq" id="WP_240100048.1">
    <property type="nucleotide sequence ID" value="NZ_JAJSON010000025.1"/>
</dbReference>
<accession>A0A9X1V0M2</accession>
<dbReference type="InterPro" id="IPR013517">
    <property type="entry name" value="FG-GAP"/>
</dbReference>
<dbReference type="InterPro" id="IPR027039">
    <property type="entry name" value="Crtac1"/>
</dbReference>
<organism evidence="3 4">
    <name type="scientific">Christiangramia crocea</name>
    <dbReference type="NCBI Taxonomy" id="2904124"/>
    <lineage>
        <taxon>Bacteria</taxon>
        <taxon>Pseudomonadati</taxon>
        <taxon>Bacteroidota</taxon>
        <taxon>Flavobacteriia</taxon>
        <taxon>Flavobacteriales</taxon>
        <taxon>Flavobacteriaceae</taxon>
        <taxon>Christiangramia</taxon>
    </lineage>
</organism>
<dbReference type="PANTHER" id="PTHR16026:SF0">
    <property type="entry name" value="CARTILAGE ACIDIC PROTEIN 1"/>
    <property type="match status" value="1"/>
</dbReference>
<feature type="domain" description="ASPIC/UnbV" evidence="2">
    <location>
        <begin position="544"/>
        <end position="610"/>
    </location>
</feature>
<dbReference type="Pfam" id="PF07593">
    <property type="entry name" value="UnbV_ASPIC"/>
    <property type="match status" value="1"/>
</dbReference>
<name>A0A9X1V0M2_9FLAO</name>
<evidence type="ECO:0000256" key="1">
    <source>
        <dbReference type="ARBA" id="ARBA00022729"/>
    </source>
</evidence>
<dbReference type="Pfam" id="PF13517">
    <property type="entry name" value="FG-GAP_3"/>
    <property type="match status" value="7"/>
</dbReference>
<dbReference type="Gene3D" id="2.130.10.130">
    <property type="entry name" value="Integrin alpha, N-terminal"/>
    <property type="match status" value="4"/>
</dbReference>
<comment type="caution">
    <text evidence="3">The sequence shown here is derived from an EMBL/GenBank/DDBJ whole genome shotgun (WGS) entry which is preliminary data.</text>
</comment>
<dbReference type="SUPFAM" id="SSF69318">
    <property type="entry name" value="Integrin alpha N-terminal domain"/>
    <property type="match status" value="3"/>
</dbReference>
<proteinExistence type="predicted"/>
<keyword evidence="4" id="KW-1185">Reference proteome</keyword>
<dbReference type="Proteomes" id="UP001139344">
    <property type="component" value="Unassembled WGS sequence"/>
</dbReference>
<evidence type="ECO:0000259" key="2">
    <source>
        <dbReference type="Pfam" id="PF07593"/>
    </source>
</evidence>
<dbReference type="EMBL" id="JAJSON010000025">
    <property type="protein sequence ID" value="MCG9972688.1"/>
    <property type="molecule type" value="Genomic_DNA"/>
</dbReference>